<protein>
    <submittedName>
        <fullName evidence="3">Putative replication protein rep</fullName>
    </submittedName>
</protein>
<dbReference type="AlphaFoldDB" id="A0A1Y0W2C7"/>
<dbReference type="Pfam" id="PF01051">
    <property type="entry name" value="Rep3_N"/>
    <property type="match status" value="1"/>
</dbReference>
<gene>
    <name evidence="3" type="ORF">S100892_02352</name>
</gene>
<dbReference type="InterPro" id="IPR000525">
    <property type="entry name" value="Initiator_Rep_WH1"/>
</dbReference>
<proteinExistence type="inferred from homology"/>
<name>A0A1Y0W2C7_PEDPE</name>
<evidence type="ECO:0000313" key="3">
    <source>
        <dbReference type="EMBL" id="ARW20887.1"/>
    </source>
</evidence>
<evidence type="ECO:0000259" key="2">
    <source>
        <dbReference type="Pfam" id="PF01051"/>
    </source>
</evidence>
<organism evidence="3 4">
    <name type="scientific">Pediococcus pentosaceus</name>
    <dbReference type="NCBI Taxonomy" id="1255"/>
    <lineage>
        <taxon>Bacteria</taxon>
        <taxon>Bacillati</taxon>
        <taxon>Bacillota</taxon>
        <taxon>Bacilli</taxon>
        <taxon>Lactobacillales</taxon>
        <taxon>Lactobacillaceae</taxon>
        <taxon>Pediococcus</taxon>
    </lineage>
</organism>
<keyword evidence="3" id="KW-0614">Plasmid</keyword>
<dbReference type="GO" id="GO:0006270">
    <property type="term" value="P:DNA replication initiation"/>
    <property type="evidence" value="ECO:0007669"/>
    <property type="project" value="InterPro"/>
</dbReference>
<geneLocation type="plasmid" evidence="4">
    <name>ppc892-6</name>
</geneLocation>
<dbReference type="EMBL" id="CP021477">
    <property type="protein sequence ID" value="ARW20887.1"/>
    <property type="molecule type" value="Genomic_DNA"/>
</dbReference>
<feature type="domain" description="Initiator Rep protein WH1" evidence="2">
    <location>
        <begin position="5"/>
        <end position="78"/>
    </location>
</feature>
<sequence length="109" mass="13124">MGNEIIKYDPELNTIPLRKFTPVEMNLFFSIISRMRDKSDQTIRFTFDQLKELSAYKPTANNRFEDDIQRTYEKMMVLHFGRRSKSGLTREFLFCLQNLKLMEMQKNLM</sequence>
<accession>A0A1Y0W2C7</accession>
<evidence type="ECO:0000313" key="4">
    <source>
        <dbReference type="Proteomes" id="UP000196118"/>
    </source>
</evidence>
<reference evidence="3 4" key="1">
    <citation type="submission" date="2017-05" db="EMBL/GenBank/DDBJ databases">
        <title>Genome sequence of Pediococcus pentosaceus strain SRCM100892.</title>
        <authorList>
            <person name="Cho S.H."/>
        </authorList>
    </citation>
    <scope>NUCLEOTIDE SEQUENCE [LARGE SCALE GENOMIC DNA]</scope>
    <source>
        <strain evidence="3 4">SRCM100892</strain>
        <plasmid evidence="4">Plasmid ppc892-6</plasmid>
    </source>
</reference>
<dbReference type="GO" id="GO:0003887">
    <property type="term" value="F:DNA-directed DNA polymerase activity"/>
    <property type="evidence" value="ECO:0007669"/>
    <property type="project" value="InterPro"/>
</dbReference>
<comment type="similarity">
    <text evidence="1">Belongs to the initiator RepB protein family.</text>
</comment>
<dbReference type="Proteomes" id="UP000196118">
    <property type="component" value="Plasmid pPC892-6"/>
</dbReference>
<evidence type="ECO:0000256" key="1">
    <source>
        <dbReference type="ARBA" id="ARBA00038283"/>
    </source>
</evidence>